<dbReference type="RefSeq" id="WP_032900519.1">
    <property type="nucleotide sequence ID" value="NZ_BQIH01000003.1"/>
</dbReference>
<gene>
    <name evidence="3" type="ORF">HBO13_00285</name>
    <name evidence="2" type="ORF">HBO18_00375</name>
    <name evidence="4" type="ORF">HBO30_16390</name>
</gene>
<dbReference type="InterPro" id="IPR041129">
    <property type="entry name" value="CdiI_2"/>
</dbReference>
<dbReference type="EMBL" id="JAAQYK010000001">
    <property type="protein sequence ID" value="NNA42580.1"/>
    <property type="molecule type" value="Genomic_DNA"/>
</dbReference>
<dbReference type="CDD" id="cd20687">
    <property type="entry name" value="CdiI_Ykris-like"/>
    <property type="match status" value="1"/>
</dbReference>
<feature type="domain" description="CdiI immunity protein" evidence="1">
    <location>
        <begin position="6"/>
        <end position="94"/>
    </location>
</feature>
<comment type="caution">
    <text evidence="2">The sequence shown here is derived from an EMBL/GenBank/DDBJ whole genome shotgun (WGS) entry which is preliminary data.</text>
</comment>
<organism evidence="2 6">
    <name type="scientific">Pseudomonas lactis</name>
    <dbReference type="NCBI Taxonomy" id="1615674"/>
    <lineage>
        <taxon>Bacteria</taxon>
        <taxon>Pseudomonadati</taxon>
        <taxon>Pseudomonadota</taxon>
        <taxon>Gammaproteobacteria</taxon>
        <taxon>Pseudomonadales</taxon>
        <taxon>Pseudomonadaceae</taxon>
        <taxon>Pseudomonas</taxon>
    </lineage>
</organism>
<reference evidence="5 6" key="1">
    <citation type="journal article" date="2020" name="Front. Microbiol.">
        <title>Genetic Organization of the aprX-lipA2 Operon Affects the Proteolytic Potential of Pseudomonas Species in Milk.</title>
        <authorList>
            <person name="Maier C."/>
            <person name="Huptas C."/>
            <person name="von Neubeck M."/>
            <person name="Scherer S."/>
            <person name="Wenning M."/>
            <person name="Lucking G."/>
        </authorList>
    </citation>
    <scope>NUCLEOTIDE SEQUENCE [LARGE SCALE GENOMIC DNA]</scope>
    <source>
        <strain evidence="2 6">WS 4997</strain>
        <strain evidence="4 7">WS 5404</strain>
        <strain evidence="3 5">WS 5405</strain>
    </source>
</reference>
<accession>A0A7Y1PX97</accession>
<evidence type="ECO:0000313" key="7">
    <source>
        <dbReference type="Proteomes" id="UP000586252"/>
    </source>
</evidence>
<evidence type="ECO:0000313" key="5">
    <source>
        <dbReference type="Proteomes" id="UP000535954"/>
    </source>
</evidence>
<evidence type="ECO:0000313" key="6">
    <source>
        <dbReference type="Proteomes" id="UP000583279"/>
    </source>
</evidence>
<proteinExistence type="predicted"/>
<evidence type="ECO:0000313" key="3">
    <source>
        <dbReference type="EMBL" id="NNA71080.1"/>
    </source>
</evidence>
<dbReference type="Proteomes" id="UP000535954">
    <property type="component" value="Unassembled WGS sequence"/>
</dbReference>
<dbReference type="AlphaFoldDB" id="A0A7Y1PX97"/>
<evidence type="ECO:0000259" key="1">
    <source>
        <dbReference type="Pfam" id="PF18593"/>
    </source>
</evidence>
<dbReference type="Proteomes" id="UP000583279">
    <property type="component" value="Unassembled WGS sequence"/>
</dbReference>
<dbReference type="Proteomes" id="UP000586252">
    <property type="component" value="Unassembled WGS sequence"/>
</dbReference>
<dbReference type="EMBL" id="JAAQYH010000001">
    <property type="protein sequence ID" value="NNA71080.1"/>
    <property type="molecule type" value="Genomic_DNA"/>
</dbReference>
<sequence length="102" mass="12173">MNIPLTELQQFFGAYFNQDWVEDHACADDVIDSFLMDSSTDVICTVRNEILELIDSYTNESEFQENLLHKQYCFYYYPNEWASGPLWLHHIVEKFDTHLLKK</sequence>
<protein>
    <recommendedName>
        <fullName evidence="1">CdiI immunity protein domain-containing protein</fullName>
    </recommendedName>
</protein>
<evidence type="ECO:0000313" key="4">
    <source>
        <dbReference type="EMBL" id="NNA80306.1"/>
    </source>
</evidence>
<dbReference type="EMBL" id="JAAQYI010000008">
    <property type="protein sequence ID" value="NNA80306.1"/>
    <property type="molecule type" value="Genomic_DNA"/>
</dbReference>
<dbReference type="GeneID" id="45736677"/>
<dbReference type="Pfam" id="PF18593">
    <property type="entry name" value="CdiI_2"/>
    <property type="match status" value="1"/>
</dbReference>
<name>A0A7Y1PX97_9PSED</name>
<evidence type="ECO:0000313" key="2">
    <source>
        <dbReference type="EMBL" id="NNA42580.1"/>
    </source>
</evidence>